<evidence type="ECO:0008006" key="5">
    <source>
        <dbReference type="Google" id="ProtNLM"/>
    </source>
</evidence>
<evidence type="ECO:0000313" key="3">
    <source>
        <dbReference type="EMBL" id="GAA1114384.1"/>
    </source>
</evidence>
<sequence length="457" mass="46890">MSDPIRDLESFATTPTVRLDAAEVRRRGDARRRRRNVGGTVAVAVAVAVIASTGAVLAAGGDDRSDPPPATTSPTPSVLEQIPADFPIAAGLEGAEVSRTAAMEGLDYCGTTPLGDLAPRDVRSAALSGGETSEIRTVYLLPDPESAAKVQQEVVDAARRCTDGDPRDSGTVAVHDGDAAWPGVSISEDFARGAASAEPSVEVVNLLAAGPALLVTSSYGSWSGDVASGVLDTRAQLATLAAAMSGLGTPSTPGTEQEDPLLLPEAPESEKVGQGTVPDLDLAQGFVDMSADGGEQLGPSAQLTGIDRTLVCGQPLLAQQPLPTGRLLASNSGPEFLELRQVIGYRDADAAKQAFTELFDTVSACTPKKAGRGGAVMASRVWQVFGSGDPDSVVFADTAAEGLGGSLYRVSRKGRALLVVMQSGEWSTDTIGGGLSDLDRSNAVVAPMLCAMTEQGC</sequence>
<feature type="transmembrane region" description="Helical" evidence="2">
    <location>
        <begin position="36"/>
        <end position="59"/>
    </location>
</feature>
<keyword evidence="2" id="KW-0472">Membrane</keyword>
<comment type="caution">
    <text evidence="3">The sequence shown here is derived from an EMBL/GenBank/DDBJ whole genome shotgun (WGS) entry which is preliminary data.</text>
</comment>
<name>A0ABN1U2Z5_9ACTN</name>
<keyword evidence="2" id="KW-0812">Transmembrane</keyword>
<protein>
    <recommendedName>
        <fullName evidence="5">PknH-like extracellular domain-containing protein</fullName>
    </recommendedName>
</protein>
<accession>A0ABN1U2Z5</accession>
<keyword evidence="2" id="KW-1133">Transmembrane helix</keyword>
<dbReference type="EMBL" id="BAAALG010000017">
    <property type="protein sequence ID" value="GAA1114384.1"/>
    <property type="molecule type" value="Genomic_DNA"/>
</dbReference>
<organism evidence="3 4">
    <name type="scientific">Nocardioides dubius</name>
    <dbReference type="NCBI Taxonomy" id="317019"/>
    <lineage>
        <taxon>Bacteria</taxon>
        <taxon>Bacillati</taxon>
        <taxon>Actinomycetota</taxon>
        <taxon>Actinomycetes</taxon>
        <taxon>Propionibacteriales</taxon>
        <taxon>Nocardioidaceae</taxon>
        <taxon>Nocardioides</taxon>
    </lineage>
</organism>
<gene>
    <name evidence="3" type="ORF">GCM10009668_41090</name>
</gene>
<dbReference type="Proteomes" id="UP001501581">
    <property type="component" value="Unassembled WGS sequence"/>
</dbReference>
<keyword evidence="4" id="KW-1185">Reference proteome</keyword>
<feature type="region of interest" description="Disordered" evidence="1">
    <location>
        <begin position="58"/>
        <end position="78"/>
    </location>
</feature>
<proteinExistence type="predicted"/>
<evidence type="ECO:0000313" key="4">
    <source>
        <dbReference type="Proteomes" id="UP001501581"/>
    </source>
</evidence>
<evidence type="ECO:0000256" key="1">
    <source>
        <dbReference type="SAM" id="MobiDB-lite"/>
    </source>
</evidence>
<reference evidence="3 4" key="1">
    <citation type="journal article" date="2019" name="Int. J. Syst. Evol. Microbiol.">
        <title>The Global Catalogue of Microorganisms (GCM) 10K type strain sequencing project: providing services to taxonomists for standard genome sequencing and annotation.</title>
        <authorList>
            <consortium name="The Broad Institute Genomics Platform"/>
            <consortium name="The Broad Institute Genome Sequencing Center for Infectious Disease"/>
            <person name="Wu L."/>
            <person name="Ma J."/>
        </authorList>
    </citation>
    <scope>NUCLEOTIDE SEQUENCE [LARGE SCALE GENOMIC DNA]</scope>
    <source>
        <strain evidence="3 4">JCM 13008</strain>
    </source>
</reference>
<evidence type="ECO:0000256" key="2">
    <source>
        <dbReference type="SAM" id="Phobius"/>
    </source>
</evidence>
<dbReference type="RefSeq" id="WP_343996799.1">
    <property type="nucleotide sequence ID" value="NZ_BAAALG010000017.1"/>
</dbReference>